<dbReference type="Proteomes" id="UP000034085">
    <property type="component" value="Chromosome"/>
</dbReference>
<sequence length="128" mass="14661">MLTFYEIASINHRLLDISDTWADLWVCLHYLPVGIGRVRMLRYTNLVGSNLTFEQRGRLKEINIIAPSPVRNIILRRREIYPDDVYVFQSHSNRVKAEEKPVTVVAFNRALKLASSGVTTKNVTSKCA</sequence>
<dbReference type="EMBL" id="CP011132">
    <property type="protein sequence ID" value="AKE59006.1"/>
    <property type="molecule type" value="Genomic_DNA"/>
</dbReference>
<name>A0A0F6TUQ1_CITAM</name>
<accession>A0A0F6TUQ1</accession>
<reference evidence="1 2" key="1">
    <citation type="journal article" date="2013" name="Appl. Microbiol. Biotechnol.">
        <title>Glycerol assimilation and production of 1,3-propanediol by Citrobacter amalonaticus Y19.</title>
        <authorList>
            <person name="Ainala S.K."/>
            <person name="Ashok S."/>
            <person name="Ko Y."/>
            <person name="Park S."/>
        </authorList>
    </citation>
    <scope>NUCLEOTIDE SEQUENCE [LARGE SCALE GENOMIC DNA]</scope>
    <source>
        <strain evidence="1 2">Y19</strain>
    </source>
</reference>
<protein>
    <submittedName>
        <fullName evidence="1">Uncharacterized protein</fullName>
    </submittedName>
</protein>
<evidence type="ECO:0000313" key="2">
    <source>
        <dbReference type="Proteomes" id="UP000034085"/>
    </source>
</evidence>
<organism evidence="1 2">
    <name type="scientific">Citrobacter amalonaticus Y19</name>
    <dbReference type="NCBI Taxonomy" id="1261127"/>
    <lineage>
        <taxon>Bacteria</taxon>
        <taxon>Pseudomonadati</taxon>
        <taxon>Pseudomonadota</taxon>
        <taxon>Gammaproteobacteria</taxon>
        <taxon>Enterobacterales</taxon>
        <taxon>Enterobacteriaceae</taxon>
        <taxon>Citrobacter</taxon>
    </lineage>
</organism>
<dbReference type="KEGG" id="cama:F384_10530"/>
<proteinExistence type="predicted"/>
<dbReference type="PATRIC" id="fig|1261127.3.peg.2192"/>
<dbReference type="AlphaFoldDB" id="A0A0F6TUQ1"/>
<gene>
    <name evidence="1" type="ORF">F384_10530</name>
</gene>
<dbReference type="HOGENOM" id="CLU_119438_0_0_6"/>
<evidence type="ECO:0000313" key="1">
    <source>
        <dbReference type="EMBL" id="AKE59006.1"/>
    </source>
</evidence>